<evidence type="ECO:0000313" key="3">
    <source>
        <dbReference type="Proteomes" id="UP000321926"/>
    </source>
</evidence>
<dbReference type="RefSeq" id="WP_147924130.1">
    <property type="nucleotide sequence ID" value="NZ_VRTY01000156.1"/>
</dbReference>
<dbReference type="EMBL" id="VRTY01000156">
    <property type="protein sequence ID" value="TXK22433.1"/>
    <property type="molecule type" value="Genomic_DNA"/>
</dbReference>
<keyword evidence="1" id="KW-0472">Membrane</keyword>
<protein>
    <submittedName>
        <fullName evidence="2">Uncharacterized protein</fullName>
    </submittedName>
</protein>
<dbReference type="Proteomes" id="UP000321926">
    <property type="component" value="Unassembled WGS sequence"/>
</dbReference>
<dbReference type="OrthoDB" id="1489647at2"/>
<dbReference type="AlphaFoldDB" id="A0A5C8IL63"/>
<keyword evidence="3" id="KW-1185">Reference proteome</keyword>
<sequence>MKTLYLIIRNAVAFAFSHSIINFLIILLLIGSTACEPEPEVEVGPAENKLHTDATQKVIVNDTDNTSTETYTSLGYQLPNPYTVTNMRQAYKNVYGGNWDHITANKKYVRFKPTTKEQLLTLTETLDLDLFEEPLDYTISQDGDSYQDPSIPQEEITWLYTVVPSNFTFPSGIQYQLLASIYVPDTDDGAVEAEAERLVGLNADGDGMAGVVPTSTPNTTGSETAVDQNCPDCDQYCPPGYYYDLEMGGCVLVNNCPSGTQWDPVSRTCVSTQPPTTPPVFTQTIGNLSVTDTQLGVQNLRNVRVVARRWFKVERMYTNNSGRFNSIKKFRNKVKLIVKFKNNDFSIRGIRGIRVYQVLLPIQKKFGPLQGSEINNFAFTFTIRPDINSKGTRNWVAATTHNAVQQFKDLSIAQGTGGNLPTNLKIVLTNWAKVGGAGSAPLFSVRWIDHLDLAFVNTFIATAASPVAGGLSALAAYMKRQFDITYSYNVTGTLTSDRVVATIFHELAHAMLYNKAGADWYKAAVDGTIAEILSNGPSPYGTGKTANSPLIALNEAWGNHYGQFLAHQRYTTNSSIINRQGEAWETTRLNYLENYNPNFLGDSFRWIPEGVFLDLMDNTPNETRANFRPVNDAVLGFTNQQLFNALDSDVRSIQAYRARLMQENNNNQLTQVTDLFNQYGY</sequence>
<feature type="transmembrane region" description="Helical" evidence="1">
    <location>
        <begin position="12"/>
        <end position="31"/>
    </location>
</feature>
<name>A0A5C8IL63_9BACT</name>
<keyword evidence="1" id="KW-1133">Transmembrane helix</keyword>
<evidence type="ECO:0000256" key="1">
    <source>
        <dbReference type="SAM" id="Phobius"/>
    </source>
</evidence>
<keyword evidence="1" id="KW-0812">Transmembrane</keyword>
<comment type="caution">
    <text evidence="2">The sequence shown here is derived from an EMBL/GenBank/DDBJ whole genome shotgun (WGS) entry which is preliminary data.</text>
</comment>
<gene>
    <name evidence="2" type="ORF">FVR03_23030</name>
</gene>
<accession>A0A5C8IL63</accession>
<evidence type="ECO:0000313" key="2">
    <source>
        <dbReference type="EMBL" id="TXK22433.1"/>
    </source>
</evidence>
<organism evidence="2 3">
    <name type="scientific">Pontibacter qinzhouensis</name>
    <dbReference type="NCBI Taxonomy" id="2603253"/>
    <lineage>
        <taxon>Bacteria</taxon>
        <taxon>Pseudomonadati</taxon>
        <taxon>Bacteroidota</taxon>
        <taxon>Cytophagia</taxon>
        <taxon>Cytophagales</taxon>
        <taxon>Hymenobacteraceae</taxon>
        <taxon>Pontibacter</taxon>
    </lineage>
</organism>
<proteinExistence type="predicted"/>
<reference evidence="2 3" key="1">
    <citation type="submission" date="2019-08" db="EMBL/GenBank/DDBJ databases">
        <authorList>
            <person name="Shi S."/>
        </authorList>
    </citation>
    <scope>NUCLEOTIDE SEQUENCE [LARGE SCALE GENOMIC DNA]</scope>
    <source>
        <strain evidence="2 3">GY10130</strain>
    </source>
</reference>
<dbReference type="PROSITE" id="PS51257">
    <property type="entry name" value="PROKAR_LIPOPROTEIN"/>
    <property type="match status" value="1"/>
</dbReference>